<keyword evidence="1" id="KW-1133">Transmembrane helix</keyword>
<reference evidence="2 3" key="1">
    <citation type="submission" date="2020-07" db="EMBL/GenBank/DDBJ databases">
        <title>Sequencing the genomes of 1000 actinobacteria strains.</title>
        <authorList>
            <person name="Klenk H.-P."/>
        </authorList>
    </citation>
    <scope>NUCLEOTIDE SEQUENCE [LARGE SCALE GENOMIC DNA]</scope>
    <source>
        <strain evidence="2 3">DSM 22083</strain>
    </source>
</reference>
<proteinExistence type="predicted"/>
<dbReference type="RefSeq" id="WP_179750814.1">
    <property type="nucleotide sequence ID" value="NZ_JACCBU010000001.1"/>
</dbReference>
<feature type="transmembrane region" description="Helical" evidence="1">
    <location>
        <begin position="6"/>
        <end position="25"/>
    </location>
</feature>
<keyword evidence="1" id="KW-0812">Transmembrane</keyword>
<dbReference type="EMBL" id="JACCBU010000001">
    <property type="protein sequence ID" value="NYE70972.1"/>
    <property type="molecule type" value="Genomic_DNA"/>
</dbReference>
<evidence type="ECO:0000313" key="3">
    <source>
        <dbReference type="Proteomes" id="UP000569914"/>
    </source>
</evidence>
<dbReference type="AlphaFoldDB" id="A0A7Y9I639"/>
<evidence type="ECO:0000313" key="2">
    <source>
        <dbReference type="EMBL" id="NYE70972.1"/>
    </source>
</evidence>
<protein>
    <submittedName>
        <fullName evidence="2">Uncharacterized protein</fullName>
    </submittedName>
</protein>
<name>A0A7Y9I639_9ACTN</name>
<gene>
    <name evidence="2" type="ORF">BKA15_002301</name>
</gene>
<feature type="transmembrane region" description="Helical" evidence="1">
    <location>
        <begin position="100"/>
        <end position="118"/>
    </location>
</feature>
<sequence>MELAHQILLLITLLGFAATCGGLLGQLRSRDPEVTGGMLIGGWVQLIGWVVVSAWQLIGLAPYSEPSGRYVQPIVVAVIMILQLILLASNRKFTSIPRGLWGILLIMSLAESAIAVIWQ</sequence>
<feature type="transmembrane region" description="Helical" evidence="1">
    <location>
        <begin position="70"/>
        <end position="88"/>
    </location>
</feature>
<keyword evidence="3" id="KW-1185">Reference proteome</keyword>
<keyword evidence="1" id="KW-0472">Membrane</keyword>
<feature type="transmembrane region" description="Helical" evidence="1">
    <location>
        <begin position="37"/>
        <end position="58"/>
    </location>
</feature>
<evidence type="ECO:0000256" key="1">
    <source>
        <dbReference type="SAM" id="Phobius"/>
    </source>
</evidence>
<organism evidence="2 3">
    <name type="scientific">Microlunatus parietis</name>
    <dbReference type="NCBI Taxonomy" id="682979"/>
    <lineage>
        <taxon>Bacteria</taxon>
        <taxon>Bacillati</taxon>
        <taxon>Actinomycetota</taxon>
        <taxon>Actinomycetes</taxon>
        <taxon>Propionibacteriales</taxon>
        <taxon>Propionibacteriaceae</taxon>
        <taxon>Microlunatus</taxon>
    </lineage>
</organism>
<comment type="caution">
    <text evidence="2">The sequence shown here is derived from an EMBL/GenBank/DDBJ whole genome shotgun (WGS) entry which is preliminary data.</text>
</comment>
<accession>A0A7Y9I639</accession>
<dbReference type="Proteomes" id="UP000569914">
    <property type="component" value="Unassembled WGS sequence"/>
</dbReference>